<reference evidence="2 3" key="1">
    <citation type="submission" date="2024-05" db="EMBL/GenBank/DDBJ databases">
        <title>A draft genome resource for the thread blight pathogen Marasmius tenuissimus strain MS-2.</title>
        <authorList>
            <person name="Yulfo-Soto G.E."/>
            <person name="Baruah I.K."/>
            <person name="Amoako-Attah I."/>
            <person name="Bukari Y."/>
            <person name="Meinhardt L.W."/>
            <person name="Bailey B.A."/>
            <person name="Cohen S.P."/>
        </authorList>
    </citation>
    <scope>NUCLEOTIDE SEQUENCE [LARGE SCALE GENOMIC DNA]</scope>
    <source>
        <strain evidence="2 3">MS-2</strain>
    </source>
</reference>
<organism evidence="2 3">
    <name type="scientific">Marasmius tenuissimus</name>
    <dbReference type="NCBI Taxonomy" id="585030"/>
    <lineage>
        <taxon>Eukaryota</taxon>
        <taxon>Fungi</taxon>
        <taxon>Dikarya</taxon>
        <taxon>Basidiomycota</taxon>
        <taxon>Agaricomycotina</taxon>
        <taxon>Agaricomycetes</taxon>
        <taxon>Agaricomycetidae</taxon>
        <taxon>Agaricales</taxon>
        <taxon>Marasmiineae</taxon>
        <taxon>Marasmiaceae</taxon>
        <taxon>Marasmius</taxon>
    </lineage>
</organism>
<dbReference type="SUPFAM" id="SSF46579">
    <property type="entry name" value="Prefoldin"/>
    <property type="match status" value="1"/>
</dbReference>
<dbReference type="Proteomes" id="UP001437256">
    <property type="component" value="Unassembled WGS sequence"/>
</dbReference>
<sequence length="156" mass="17840">MSTKNFRVFRELCGEDTLKNVAIVTNRWEEVPPAKGAAREEELRTRDLFFKVAIDKGAQLVRHQNTSESAATILRDMVTNNAPLPLLIQEEMVDKNKQLSDTAVGQFLSLDLSEQMQRLKNEVERLQNELKSLKENRDEGEEELRSLQGQLAKAEE</sequence>
<dbReference type="EMBL" id="JBBXMP010001276">
    <property type="protein sequence ID" value="KAL0056583.1"/>
    <property type="molecule type" value="Genomic_DNA"/>
</dbReference>
<accession>A0ABR2Z720</accession>
<evidence type="ECO:0000313" key="3">
    <source>
        <dbReference type="Proteomes" id="UP001437256"/>
    </source>
</evidence>
<name>A0ABR2Z720_9AGAR</name>
<dbReference type="InterPro" id="IPR027417">
    <property type="entry name" value="P-loop_NTPase"/>
</dbReference>
<feature type="non-terminal residue" evidence="2">
    <location>
        <position position="156"/>
    </location>
</feature>
<evidence type="ECO:0000313" key="2">
    <source>
        <dbReference type="EMBL" id="KAL0056583.1"/>
    </source>
</evidence>
<comment type="caution">
    <text evidence="2">The sequence shown here is derived from an EMBL/GenBank/DDBJ whole genome shotgun (WGS) entry which is preliminary data.</text>
</comment>
<keyword evidence="3" id="KW-1185">Reference proteome</keyword>
<evidence type="ECO:0000256" key="1">
    <source>
        <dbReference type="SAM" id="MobiDB-lite"/>
    </source>
</evidence>
<protein>
    <submittedName>
        <fullName evidence="2">Uncharacterized protein</fullName>
    </submittedName>
</protein>
<dbReference type="Gene3D" id="3.40.50.300">
    <property type="entry name" value="P-loop containing nucleotide triphosphate hydrolases"/>
    <property type="match status" value="1"/>
</dbReference>
<feature type="region of interest" description="Disordered" evidence="1">
    <location>
        <begin position="132"/>
        <end position="156"/>
    </location>
</feature>
<gene>
    <name evidence="2" type="ORF">AAF712_016812</name>
</gene>
<proteinExistence type="predicted"/>